<dbReference type="InterPro" id="IPR036390">
    <property type="entry name" value="WH_DNA-bd_sf"/>
</dbReference>
<dbReference type="AlphaFoldDB" id="A0A8J3QTR8"/>
<dbReference type="SUPFAM" id="SSF46785">
    <property type="entry name" value="Winged helix' DNA-binding domain"/>
    <property type="match status" value="1"/>
</dbReference>
<evidence type="ECO:0000313" key="2">
    <source>
        <dbReference type="EMBL" id="GIH16379.1"/>
    </source>
</evidence>
<dbReference type="Pfam" id="PF12840">
    <property type="entry name" value="HTH_20"/>
    <property type="match status" value="1"/>
</dbReference>
<name>A0A8J3QTR8_9ACTN</name>
<protein>
    <submittedName>
        <fullName evidence="2">Transcriptional regulator</fullName>
    </submittedName>
</protein>
<evidence type="ECO:0000256" key="1">
    <source>
        <dbReference type="SAM" id="MobiDB-lite"/>
    </source>
</evidence>
<feature type="compositionally biased region" description="Acidic residues" evidence="1">
    <location>
        <begin position="205"/>
        <end position="217"/>
    </location>
</feature>
<dbReference type="Gene3D" id="1.10.10.10">
    <property type="entry name" value="Winged helix-like DNA-binding domain superfamily/Winged helix DNA-binding domain"/>
    <property type="match status" value="1"/>
</dbReference>
<organism evidence="2 3">
    <name type="scientific">Rugosimonospora africana</name>
    <dbReference type="NCBI Taxonomy" id="556532"/>
    <lineage>
        <taxon>Bacteria</taxon>
        <taxon>Bacillati</taxon>
        <taxon>Actinomycetota</taxon>
        <taxon>Actinomycetes</taxon>
        <taxon>Micromonosporales</taxon>
        <taxon>Micromonosporaceae</taxon>
        <taxon>Rugosimonospora</taxon>
    </lineage>
</organism>
<dbReference type="EMBL" id="BONZ01000043">
    <property type="protein sequence ID" value="GIH16379.1"/>
    <property type="molecule type" value="Genomic_DNA"/>
</dbReference>
<dbReference type="InterPro" id="IPR011991">
    <property type="entry name" value="ArsR-like_HTH"/>
</dbReference>
<dbReference type="Proteomes" id="UP000642748">
    <property type="component" value="Unassembled WGS sequence"/>
</dbReference>
<reference evidence="2" key="1">
    <citation type="submission" date="2021-01" db="EMBL/GenBank/DDBJ databases">
        <title>Whole genome shotgun sequence of Rugosimonospora africana NBRC 104875.</title>
        <authorList>
            <person name="Komaki H."/>
            <person name="Tamura T."/>
        </authorList>
    </citation>
    <scope>NUCLEOTIDE SEQUENCE</scope>
    <source>
        <strain evidence="2">NBRC 104875</strain>
    </source>
</reference>
<dbReference type="CDD" id="cd00090">
    <property type="entry name" value="HTH_ARSR"/>
    <property type="match status" value="1"/>
</dbReference>
<evidence type="ECO:0000313" key="3">
    <source>
        <dbReference type="Proteomes" id="UP000642748"/>
    </source>
</evidence>
<dbReference type="InterPro" id="IPR036388">
    <property type="entry name" value="WH-like_DNA-bd_sf"/>
</dbReference>
<keyword evidence="3" id="KW-1185">Reference proteome</keyword>
<accession>A0A8J3QTR8</accession>
<gene>
    <name evidence="2" type="ORF">Raf01_45510</name>
</gene>
<proteinExistence type="predicted"/>
<feature type="region of interest" description="Disordered" evidence="1">
    <location>
        <begin position="192"/>
        <end position="217"/>
    </location>
</feature>
<sequence>MDMFEVTVIEDPAAAEASLDPMRARLLAALAEPGSATTLAARVGMARQKVNYHLRALEEHGLVELVEERRKGNMTERVLRATAASYVISPVALSSLAPDPAQSPDRLSASWLLALAAKLVRDVGALITGAARADKRVATFALDGEVRFASAADRAAFAEELAAAVTALVGKYHDDQAPGGRTHRVVVAVHPSMKKPADTGAGDSTDTDNDTDSGERN</sequence>
<comment type="caution">
    <text evidence="2">The sequence shown here is derived from an EMBL/GenBank/DDBJ whole genome shotgun (WGS) entry which is preliminary data.</text>
</comment>